<name>A0A4Q2SVS3_9HYPH</name>
<dbReference type="RefSeq" id="WP_129333568.1">
    <property type="nucleotide sequence ID" value="NZ_SDVB01000253.1"/>
</dbReference>
<dbReference type="InterPro" id="IPR014507">
    <property type="entry name" value="Baseplate_assembly_J_pred"/>
</dbReference>
<dbReference type="EMBL" id="SDVB01000253">
    <property type="protein sequence ID" value="RYC10175.1"/>
    <property type="molecule type" value="Genomic_DNA"/>
</dbReference>
<evidence type="ECO:0000313" key="1">
    <source>
        <dbReference type="EMBL" id="RYC10175.1"/>
    </source>
</evidence>
<accession>A0A4Q2SVS3</accession>
<dbReference type="AlphaFoldDB" id="A0A4Q2SVS3"/>
<comment type="caution">
    <text evidence="1">The sequence shown here is derived from an EMBL/GenBank/DDBJ whole genome shotgun (WGS) entry which is preliminary data.</text>
</comment>
<organism evidence="1 2">
    <name type="scientific">Ciceribacter ferrooxidans</name>
    <dbReference type="NCBI Taxonomy" id="2509717"/>
    <lineage>
        <taxon>Bacteria</taxon>
        <taxon>Pseudomonadati</taxon>
        <taxon>Pseudomonadota</taxon>
        <taxon>Alphaproteobacteria</taxon>
        <taxon>Hyphomicrobiales</taxon>
        <taxon>Rhizobiaceae</taxon>
        <taxon>Ciceribacter</taxon>
    </lineage>
</organism>
<keyword evidence="2" id="KW-1185">Reference proteome</keyword>
<gene>
    <name evidence="1" type="ORF">EUU22_19100</name>
</gene>
<dbReference type="Proteomes" id="UP000291088">
    <property type="component" value="Unassembled WGS sequence"/>
</dbReference>
<evidence type="ECO:0000313" key="2">
    <source>
        <dbReference type="Proteomes" id="UP000291088"/>
    </source>
</evidence>
<dbReference type="PANTHER" id="PTHR35862">
    <property type="entry name" value="FELS-2 PROPHAGE PROTEIN"/>
    <property type="match status" value="1"/>
</dbReference>
<sequence>MVDLSLLPAPAMIETIDAEAIITRMATAFTAWALDEHGVDVSGIVSLEGEPLAVQMQFYAYEEAQLRAAFNDVLKSTLLAFAAGTDLDHVAADHGVTRLAGEGDDQLRSRVILADQGNSAAGSEEWYAFHARSASVEVANVAVYRKGTGPEIELAVLSTAADGVASEDLLLAVRTVVTSPSVRALNDVVTVVAATRVFVDVTADIWLLPQTPMAVFDGLEAELRAALTSEGGIGFDVNEAWIKAKLMRAGVANVSLTISDIVVADNIAATIGTVTLTYKGRMR</sequence>
<proteinExistence type="predicted"/>
<reference evidence="1 2" key="1">
    <citation type="submission" date="2019-01" db="EMBL/GenBank/DDBJ databases">
        <authorList>
            <person name="Deng T."/>
        </authorList>
    </citation>
    <scope>NUCLEOTIDE SEQUENCE [LARGE SCALE GENOMIC DNA]</scope>
    <source>
        <strain evidence="1 2">F8825</strain>
    </source>
</reference>
<dbReference type="PANTHER" id="PTHR35862:SF1">
    <property type="entry name" value="FELS-2 PROPHAGE PROTEIN"/>
    <property type="match status" value="1"/>
</dbReference>
<dbReference type="InterPro" id="IPR052726">
    <property type="entry name" value="Phage_Baseplate_Hub"/>
</dbReference>
<protein>
    <submittedName>
        <fullName evidence="1">Uncharacterized protein</fullName>
    </submittedName>
</protein>
<dbReference type="PIRSF" id="PIRSF020481">
    <property type="entry name" value="BAP"/>
    <property type="match status" value="1"/>
</dbReference>
<dbReference type="OrthoDB" id="9793802at2"/>